<proteinExistence type="predicted"/>
<feature type="compositionally biased region" description="Polar residues" evidence="1">
    <location>
        <begin position="23"/>
        <end position="32"/>
    </location>
</feature>
<dbReference type="Proteomes" id="UP000323393">
    <property type="component" value="Unassembled WGS sequence"/>
</dbReference>
<evidence type="ECO:0000313" key="3">
    <source>
        <dbReference type="Proteomes" id="UP000323393"/>
    </source>
</evidence>
<sequence>MLRIFFVRCIAVEAFLVLRGSSDNVETPQGTEEAQGRPAESEAIWGNHQRCNEDRKGVSVG</sequence>
<evidence type="ECO:0000256" key="1">
    <source>
        <dbReference type="SAM" id="MobiDB-lite"/>
    </source>
</evidence>
<name>A0AA94WT36_9BACI</name>
<evidence type="ECO:0000313" key="2">
    <source>
        <dbReference type="EMBL" id="TYS59341.1"/>
    </source>
</evidence>
<dbReference type="AlphaFoldDB" id="A0AA94WT36"/>
<dbReference type="EMBL" id="VTEU01000003">
    <property type="protein sequence ID" value="TYS59341.1"/>
    <property type="molecule type" value="Genomic_DNA"/>
</dbReference>
<accession>A0AA94WT36</accession>
<feature type="region of interest" description="Disordered" evidence="1">
    <location>
        <begin position="23"/>
        <end position="48"/>
    </location>
</feature>
<protein>
    <submittedName>
        <fullName evidence="2">Uncharacterized protein</fullName>
    </submittedName>
</protein>
<gene>
    <name evidence="2" type="ORF">FZC74_10510</name>
</gene>
<organism evidence="2 3">
    <name type="scientific">Sutcliffiella horikoshii</name>
    <dbReference type="NCBI Taxonomy" id="79883"/>
    <lineage>
        <taxon>Bacteria</taxon>
        <taxon>Bacillati</taxon>
        <taxon>Bacillota</taxon>
        <taxon>Bacilli</taxon>
        <taxon>Bacillales</taxon>
        <taxon>Bacillaceae</taxon>
        <taxon>Sutcliffiella</taxon>
    </lineage>
</organism>
<comment type="caution">
    <text evidence="2">The sequence shown here is derived from an EMBL/GenBank/DDBJ whole genome shotgun (WGS) entry which is preliminary data.</text>
</comment>
<reference evidence="2 3" key="1">
    <citation type="submission" date="2019-08" db="EMBL/GenBank/DDBJ databases">
        <title>Bacillus genomes from the desert of Cuatro Cienegas, Coahuila.</title>
        <authorList>
            <person name="Olmedo-Alvarez G."/>
        </authorList>
    </citation>
    <scope>NUCLEOTIDE SEQUENCE [LARGE SCALE GENOMIC DNA]</scope>
    <source>
        <strain evidence="2 3">CH88_3T</strain>
    </source>
</reference>